<dbReference type="NCBIfam" id="NF001140">
    <property type="entry name" value="PRK00147.1"/>
    <property type="match status" value="1"/>
</dbReference>
<dbReference type="EMBL" id="DRMJ01000331">
    <property type="protein sequence ID" value="HHL43233.1"/>
    <property type="molecule type" value="Genomic_DNA"/>
</dbReference>
<keyword evidence="14" id="KW-0328">Glycosyltransferase</keyword>
<dbReference type="HAMAP" id="MF_00113">
    <property type="entry name" value="QueA"/>
    <property type="match status" value="1"/>
</dbReference>
<dbReference type="Pfam" id="PF02547">
    <property type="entry name" value="Queuosine_synth"/>
    <property type="match status" value="1"/>
</dbReference>
<keyword evidence="6 13" id="KW-0949">S-adenosyl-L-methionine</keyword>
<evidence type="ECO:0000256" key="9">
    <source>
        <dbReference type="ARBA" id="ARBA00061210"/>
    </source>
</evidence>
<evidence type="ECO:0000256" key="7">
    <source>
        <dbReference type="ARBA" id="ARBA00022785"/>
    </source>
</evidence>
<dbReference type="PANTHER" id="PTHR30307">
    <property type="entry name" value="S-ADENOSYLMETHIONINE:TRNA RIBOSYLTRANSFERASE-ISOMERASE"/>
    <property type="match status" value="1"/>
</dbReference>
<proteinExistence type="inferred from homology"/>
<sequence length="352" mass="38867">MDVERFNFDLPEDRIALRPAQPRDRAKLLHVRGQNLQDFSVVDLPDLLQSGDVLVLNDTKVLPAALKGVRPARPQGGGGDVTLDFNLLKELSSNRWQAFVRPAKRVRMQDKIRFAPDLNATVISKGAGGEVELEFNQSDAALMAALQKIGQPPLPPYIARKRPVDARDIPDYQTVFARDLGSVAAPTAGLHFTPALLKSLEKRGIHIAKVTLHVGAGTFLPVTSTDTADHKMHFEWFSIGQRAADIINGAKQNGGRVIAVGTTSLRALESATDARGQVLPKTMDTDIFITPGYKFKIIDGLMTNFHLPKSTLFMLVSALAGLEVMQNAYKYAIEQEYRFYSYGDSSLIWRQD</sequence>
<dbReference type="InterPro" id="IPR042118">
    <property type="entry name" value="QueA_dom1"/>
</dbReference>
<dbReference type="FunFam" id="3.40.1780.10:FF:000001">
    <property type="entry name" value="S-adenosylmethionine:tRNA ribosyltransferase-isomerase"/>
    <property type="match status" value="1"/>
</dbReference>
<dbReference type="InterPro" id="IPR036100">
    <property type="entry name" value="QueA_sf"/>
</dbReference>
<gene>
    <name evidence="13 14" type="primary">queA</name>
    <name evidence="14" type="ORF">ENJ42_06430</name>
</gene>
<dbReference type="InterPro" id="IPR003699">
    <property type="entry name" value="QueA"/>
</dbReference>
<dbReference type="Gene3D" id="3.40.1780.10">
    <property type="entry name" value="QueA-like"/>
    <property type="match status" value="2"/>
</dbReference>
<dbReference type="EC" id="2.4.99.17" evidence="10 13"/>
<dbReference type="Gene3D" id="2.40.10.240">
    <property type="entry name" value="QueA-like"/>
    <property type="match status" value="1"/>
</dbReference>
<evidence type="ECO:0000313" key="14">
    <source>
        <dbReference type="EMBL" id="HHL43233.1"/>
    </source>
</evidence>
<comment type="subcellular location">
    <subcellularLocation>
        <location evidence="1 13">Cytoplasm</location>
    </subcellularLocation>
</comment>
<evidence type="ECO:0000256" key="1">
    <source>
        <dbReference type="ARBA" id="ARBA00004496"/>
    </source>
</evidence>
<dbReference type="Proteomes" id="UP000885830">
    <property type="component" value="Unassembled WGS sequence"/>
</dbReference>
<evidence type="ECO:0000256" key="4">
    <source>
        <dbReference type="ARBA" id="ARBA00022490"/>
    </source>
</evidence>
<keyword evidence="4 13" id="KW-0963">Cytoplasm</keyword>
<evidence type="ECO:0000256" key="5">
    <source>
        <dbReference type="ARBA" id="ARBA00022679"/>
    </source>
</evidence>
<organism evidence="14">
    <name type="scientific">Hellea balneolensis</name>
    <dbReference type="NCBI Taxonomy" id="287478"/>
    <lineage>
        <taxon>Bacteria</taxon>
        <taxon>Pseudomonadati</taxon>
        <taxon>Pseudomonadota</taxon>
        <taxon>Alphaproteobacteria</taxon>
        <taxon>Maricaulales</taxon>
        <taxon>Robiginitomaculaceae</taxon>
        <taxon>Hellea</taxon>
    </lineage>
</organism>
<name>A0A7C5LZW9_9PROT</name>
<dbReference type="UniPathway" id="UPA00392"/>
<evidence type="ECO:0000256" key="12">
    <source>
        <dbReference type="ARBA" id="ARBA00076160"/>
    </source>
</evidence>
<comment type="pathway">
    <text evidence="2 13">tRNA modification; tRNA-queuosine biosynthesis.</text>
</comment>
<dbReference type="NCBIfam" id="TIGR00113">
    <property type="entry name" value="queA"/>
    <property type="match status" value="1"/>
</dbReference>
<comment type="subunit">
    <text evidence="3 13">Monomer.</text>
</comment>
<dbReference type="GO" id="GO:0005737">
    <property type="term" value="C:cytoplasm"/>
    <property type="evidence" value="ECO:0007669"/>
    <property type="project" value="UniProtKB-SubCell"/>
</dbReference>
<protein>
    <recommendedName>
        <fullName evidence="11 13">S-adenosylmethionine:tRNA ribosyltransferase-isomerase</fullName>
        <ecNumber evidence="10 13">2.4.99.17</ecNumber>
    </recommendedName>
    <alternativeName>
        <fullName evidence="12 13">Queuosine biosynthesis protein QueA</fullName>
    </alternativeName>
</protein>
<evidence type="ECO:0000256" key="11">
    <source>
        <dbReference type="ARBA" id="ARBA00069325"/>
    </source>
</evidence>
<evidence type="ECO:0000256" key="8">
    <source>
        <dbReference type="ARBA" id="ARBA00052751"/>
    </source>
</evidence>
<dbReference type="GO" id="GO:0008616">
    <property type="term" value="P:tRNA queuosine(34) biosynthetic process"/>
    <property type="evidence" value="ECO:0007669"/>
    <property type="project" value="UniProtKB-UniRule"/>
</dbReference>
<accession>A0A7C5LZW9</accession>
<keyword evidence="7 13" id="KW-0671">Queuosine biosynthesis</keyword>
<dbReference type="AlphaFoldDB" id="A0A7C5LZW9"/>
<evidence type="ECO:0000256" key="10">
    <source>
        <dbReference type="ARBA" id="ARBA00066503"/>
    </source>
</evidence>
<dbReference type="InterPro" id="IPR042119">
    <property type="entry name" value="QueA_dom2"/>
</dbReference>
<reference evidence="14" key="1">
    <citation type="journal article" date="2020" name="mSystems">
        <title>Genome- and Community-Level Interaction Insights into Carbon Utilization and Element Cycling Functions of Hydrothermarchaeota in Hydrothermal Sediment.</title>
        <authorList>
            <person name="Zhou Z."/>
            <person name="Liu Y."/>
            <person name="Xu W."/>
            <person name="Pan J."/>
            <person name="Luo Z.H."/>
            <person name="Li M."/>
        </authorList>
    </citation>
    <scope>NUCLEOTIDE SEQUENCE [LARGE SCALE GENOMIC DNA]</scope>
    <source>
        <strain evidence="14">HyVt-485</strain>
    </source>
</reference>
<evidence type="ECO:0000256" key="13">
    <source>
        <dbReference type="HAMAP-Rule" id="MF_00113"/>
    </source>
</evidence>
<comment type="caution">
    <text evidence="14">The sequence shown here is derived from an EMBL/GenBank/DDBJ whole genome shotgun (WGS) entry which is preliminary data.</text>
</comment>
<comment type="similarity">
    <text evidence="9 13">Belongs to the QueA family.</text>
</comment>
<comment type="function">
    <text evidence="13">Transfers and isomerizes the ribose moiety from AdoMet to the 7-aminomethyl group of 7-deazaguanine (preQ1-tRNA) to give epoxyqueuosine (oQ-tRNA).</text>
</comment>
<evidence type="ECO:0000256" key="2">
    <source>
        <dbReference type="ARBA" id="ARBA00004691"/>
    </source>
</evidence>
<keyword evidence="5 13" id="KW-0808">Transferase</keyword>
<dbReference type="PANTHER" id="PTHR30307:SF0">
    <property type="entry name" value="S-ADENOSYLMETHIONINE:TRNA RIBOSYLTRANSFERASE-ISOMERASE"/>
    <property type="match status" value="1"/>
</dbReference>
<evidence type="ECO:0000256" key="3">
    <source>
        <dbReference type="ARBA" id="ARBA00011245"/>
    </source>
</evidence>
<evidence type="ECO:0000256" key="6">
    <source>
        <dbReference type="ARBA" id="ARBA00022691"/>
    </source>
</evidence>
<comment type="catalytic activity">
    <reaction evidence="8 13">
        <text>7-aminomethyl-7-carbaguanosine(34) in tRNA + S-adenosyl-L-methionine = epoxyqueuosine(34) in tRNA + adenine + L-methionine + 2 H(+)</text>
        <dbReference type="Rhea" id="RHEA:32155"/>
        <dbReference type="Rhea" id="RHEA-COMP:10342"/>
        <dbReference type="Rhea" id="RHEA-COMP:18582"/>
        <dbReference type="ChEBI" id="CHEBI:15378"/>
        <dbReference type="ChEBI" id="CHEBI:16708"/>
        <dbReference type="ChEBI" id="CHEBI:57844"/>
        <dbReference type="ChEBI" id="CHEBI:59789"/>
        <dbReference type="ChEBI" id="CHEBI:82833"/>
        <dbReference type="ChEBI" id="CHEBI:194443"/>
        <dbReference type="EC" id="2.4.99.17"/>
    </reaction>
</comment>
<dbReference type="GO" id="GO:0051075">
    <property type="term" value="F:S-adenosylmethionine:tRNA ribosyltransferase-isomerase activity"/>
    <property type="evidence" value="ECO:0007669"/>
    <property type="project" value="UniProtKB-EC"/>
</dbReference>
<dbReference type="SUPFAM" id="SSF111337">
    <property type="entry name" value="QueA-like"/>
    <property type="match status" value="1"/>
</dbReference>